<organism evidence="3 4">
    <name type="scientific">Daedalea quercina L-15889</name>
    <dbReference type="NCBI Taxonomy" id="1314783"/>
    <lineage>
        <taxon>Eukaryota</taxon>
        <taxon>Fungi</taxon>
        <taxon>Dikarya</taxon>
        <taxon>Basidiomycota</taxon>
        <taxon>Agaricomycotina</taxon>
        <taxon>Agaricomycetes</taxon>
        <taxon>Polyporales</taxon>
        <taxon>Fomitopsis</taxon>
    </lineage>
</organism>
<dbReference type="GO" id="GO:0004343">
    <property type="term" value="F:glucosamine 6-phosphate N-acetyltransferase activity"/>
    <property type="evidence" value="ECO:0007669"/>
    <property type="project" value="UniProtKB-UniRule"/>
</dbReference>
<dbReference type="SUPFAM" id="SSF55729">
    <property type="entry name" value="Acyl-CoA N-acyltransferases (Nat)"/>
    <property type="match status" value="1"/>
</dbReference>
<keyword evidence="4" id="KW-1185">Reference proteome</keyword>
<comment type="similarity">
    <text evidence="1">Belongs to the acetyltransferase family. GNA1 subfamily.</text>
</comment>
<dbReference type="UniPathway" id="UPA00113">
    <property type="reaction ID" value="UER00529"/>
</dbReference>
<dbReference type="EC" id="2.3.1.4" evidence="1"/>
<evidence type="ECO:0000256" key="1">
    <source>
        <dbReference type="RuleBase" id="RU365086"/>
    </source>
</evidence>
<dbReference type="EMBL" id="KV429050">
    <property type="protein sequence ID" value="KZT70581.1"/>
    <property type="molecule type" value="Genomic_DNA"/>
</dbReference>
<feature type="domain" description="N-acetyltransferase" evidence="2">
    <location>
        <begin position="30"/>
        <end position="179"/>
    </location>
</feature>
<dbReference type="Pfam" id="PF00583">
    <property type="entry name" value="Acetyltransf_1"/>
    <property type="match status" value="1"/>
</dbReference>
<sequence>MTFTPDSQLDLLFPAERIPDETRRQLHSDFHLRPLASTDYRRGHLSVLSALSTVNDPGEDAWVTQFNTLRAVPCTYYTIVIIDKASDRIVATGTIFIERKFTRGLRSVAHIEDVAVDTSRQDKKLGLRIVQVLASITENSGCCMITGNCIDSNIPFYEKCGGEWRAHGMACGRASLYGC</sequence>
<dbReference type="PANTHER" id="PTHR13355">
    <property type="entry name" value="GLUCOSAMINE 6-PHOSPHATE N-ACETYLTRANSFERASE"/>
    <property type="match status" value="1"/>
</dbReference>
<keyword evidence="1" id="KW-0808">Transferase</keyword>
<dbReference type="GO" id="GO:0006048">
    <property type="term" value="P:UDP-N-acetylglucosamine biosynthetic process"/>
    <property type="evidence" value="ECO:0007669"/>
    <property type="project" value="UniProtKB-UniRule"/>
</dbReference>
<proteinExistence type="inferred from homology"/>
<dbReference type="PANTHER" id="PTHR13355:SF11">
    <property type="entry name" value="GLUCOSAMINE 6-PHOSPHATE N-ACETYLTRANSFERASE"/>
    <property type="match status" value="1"/>
</dbReference>
<dbReference type="PROSITE" id="PS51186">
    <property type="entry name" value="GNAT"/>
    <property type="match status" value="1"/>
</dbReference>
<dbReference type="InterPro" id="IPR000182">
    <property type="entry name" value="GNAT_dom"/>
</dbReference>
<name>A0A165RCP1_9APHY</name>
<dbReference type="OrthoDB" id="10039976at2759"/>
<comment type="catalytic activity">
    <reaction evidence="1">
        <text>D-glucosamine 6-phosphate + acetyl-CoA = N-acetyl-D-glucosamine 6-phosphate + CoA + H(+)</text>
        <dbReference type="Rhea" id="RHEA:10292"/>
        <dbReference type="ChEBI" id="CHEBI:15378"/>
        <dbReference type="ChEBI" id="CHEBI:57287"/>
        <dbReference type="ChEBI" id="CHEBI:57288"/>
        <dbReference type="ChEBI" id="CHEBI:57513"/>
        <dbReference type="ChEBI" id="CHEBI:58725"/>
        <dbReference type="EC" id="2.3.1.4"/>
    </reaction>
</comment>
<dbReference type="AlphaFoldDB" id="A0A165RCP1"/>
<dbReference type="Gene3D" id="3.40.630.30">
    <property type="match status" value="1"/>
</dbReference>
<dbReference type="InterPro" id="IPR039143">
    <property type="entry name" value="GNPNAT1-like"/>
</dbReference>
<accession>A0A165RCP1</accession>
<dbReference type="Proteomes" id="UP000076727">
    <property type="component" value="Unassembled WGS sequence"/>
</dbReference>
<evidence type="ECO:0000313" key="3">
    <source>
        <dbReference type="EMBL" id="KZT70581.1"/>
    </source>
</evidence>
<evidence type="ECO:0000259" key="2">
    <source>
        <dbReference type="PROSITE" id="PS51186"/>
    </source>
</evidence>
<gene>
    <name evidence="3" type="ORF">DAEQUDRAFT_756222</name>
</gene>
<reference evidence="3 4" key="1">
    <citation type="journal article" date="2016" name="Mol. Biol. Evol.">
        <title>Comparative Genomics of Early-Diverging Mushroom-Forming Fungi Provides Insights into the Origins of Lignocellulose Decay Capabilities.</title>
        <authorList>
            <person name="Nagy L.G."/>
            <person name="Riley R."/>
            <person name="Tritt A."/>
            <person name="Adam C."/>
            <person name="Daum C."/>
            <person name="Floudas D."/>
            <person name="Sun H."/>
            <person name="Yadav J.S."/>
            <person name="Pangilinan J."/>
            <person name="Larsson K.H."/>
            <person name="Matsuura K."/>
            <person name="Barry K."/>
            <person name="Labutti K."/>
            <person name="Kuo R."/>
            <person name="Ohm R.A."/>
            <person name="Bhattacharya S.S."/>
            <person name="Shirouzu T."/>
            <person name="Yoshinaga Y."/>
            <person name="Martin F.M."/>
            <person name="Grigoriev I.V."/>
            <person name="Hibbett D.S."/>
        </authorList>
    </citation>
    <scope>NUCLEOTIDE SEQUENCE [LARGE SCALE GENOMIC DNA]</scope>
    <source>
        <strain evidence="3 4">L-15889</strain>
    </source>
</reference>
<comment type="pathway">
    <text evidence="1">Nucleotide-sugar biosynthesis; UDP-N-acetyl-alpha-D-glucosamine biosynthesis; N-acetyl-alpha-D-glucosamine 1-phosphate from alpha-D-glucosamine 6-phosphate (route I): step 1/2.</text>
</comment>
<evidence type="ECO:0000313" key="4">
    <source>
        <dbReference type="Proteomes" id="UP000076727"/>
    </source>
</evidence>
<dbReference type="InterPro" id="IPR016181">
    <property type="entry name" value="Acyl_CoA_acyltransferase"/>
</dbReference>
<keyword evidence="1" id="KW-0012">Acyltransferase</keyword>
<dbReference type="STRING" id="1314783.A0A165RCP1"/>
<protein>
    <recommendedName>
        <fullName evidence="1">Glucosamine 6-phosphate N-acetyltransferase</fullName>
        <ecNumber evidence="1">2.3.1.4</ecNumber>
    </recommendedName>
</protein>